<name>J0CXB9_AURST</name>
<dbReference type="InterPro" id="IPR000210">
    <property type="entry name" value="BTB/POZ_dom"/>
</dbReference>
<dbReference type="AlphaFoldDB" id="J0CXB9"/>
<dbReference type="InterPro" id="IPR011333">
    <property type="entry name" value="SKP1/BTB/POZ_sf"/>
</dbReference>
<dbReference type="Proteomes" id="UP000006514">
    <property type="component" value="Unassembled WGS sequence"/>
</dbReference>
<evidence type="ECO:0000313" key="2">
    <source>
        <dbReference type="EMBL" id="EJD35387.1"/>
    </source>
</evidence>
<dbReference type="EMBL" id="JH687892">
    <property type="protein sequence ID" value="EJD35387.1"/>
    <property type="molecule type" value="Genomic_DNA"/>
</dbReference>
<keyword evidence="3" id="KW-1185">Reference proteome</keyword>
<dbReference type="InParanoid" id="J0CXB9"/>
<dbReference type="Gene3D" id="3.30.710.10">
    <property type="entry name" value="Potassium Channel Kv1.1, Chain A"/>
    <property type="match status" value="1"/>
</dbReference>
<dbReference type="PROSITE" id="PS50097">
    <property type="entry name" value="BTB"/>
    <property type="match status" value="1"/>
</dbReference>
<organism evidence="2 3">
    <name type="scientific">Auricularia subglabra (strain TFB-10046 / SS5)</name>
    <name type="common">White-rot fungus</name>
    <name type="synonym">Auricularia delicata (strain TFB10046)</name>
    <dbReference type="NCBI Taxonomy" id="717982"/>
    <lineage>
        <taxon>Eukaryota</taxon>
        <taxon>Fungi</taxon>
        <taxon>Dikarya</taxon>
        <taxon>Basidiomycota</taxon>
        <taxon>Agaricomycotina</taxon>
        <taxon>Agaricomycetes</taxon>
        <taxon>Auriculariales</taxon>
        <taxon>Auriculariaceae</taxon>
        <taxon>Auricularia</taxon>
    </lineage>
</organism>
<dbReference type="SUPFAM" id="SSF54695">
    <property type="entry name" value="POZ domain"/>
    <property type="match status" value="1"/>
</dbReference>
<evidence type="ECO:0000259" key="1">
    <source>
        <dbReference type="PROSITE" id="PS50097"/>
    </source>
</evidence>
<evidence type="ECO:0000313" key="3">
    <source>
        <dbReference type="Proteomes" id="UP000006514"/>
    </source>
</evidence>
<sequence>MTSGGSKPAFSAGDQLQYGPEFTDRTVEFKVGRDGQLFRVSAGRLIMRSPLFKEMFTLPQPSNPIAESDAAMDLSDIDLDEFNAYLWFINADPISAQKFFARPSDGDKCSMLFGIAILSHRFQAGDVVDWAIKEGLAILHNRDRYLSEMDVKLAGRLLRMSSLLRIAGDTVRAAACKKVVCDAIDAQGGPASSLSWDPVPVLSIARSDEHREVLFHVYHKLLRMGTWKDDARLLAIDRRRLLCGYYSCAVEAASTPAPHHRQHYSTAPSRKLATECRGEQCHHFEESSWNLCDEVANSN</sequence>
<feature type="domain" description="BTB" evidence="1">
    <location>
        <begin position="23"/>
        <end position="98"/>
    </location>
</feature>
<protein>
    <recommendedName>
        <fullName evidence="1">BTB domain-containing protein</fullName>
    </recommendedName>
</protein>
<accession>J0CXB9</accession>
<gene>
    <name evidence="2" type="ORF">AURDEDRAFT_188751</name>
</gene>
<dbReference type="KEGG" id="adl:AURDEDRAFT_188751"/>
<dbReference type="OrthoDB" id="3157337at2759"/>
<proteinExistence type="predicted"/>
<reference evidence="3" key="1">
    <citation type="journal article" date="2012" name="Science">
        <title>The Paleozoic origin of enzymatic lignin decomposition reconstructed from 31 fungal genomes.</title>
        <authorList>
            <person name="Floudas D."/>
            <person name="Binder M."/>
            <person name="Riley R."/>
            <person name="Barry K."/>
            <person name="Blanchette R.A."/>
            <person name="Henrissat B."/>
            <person name="Martinez A.T."/>
            <person name="Otillar R."/>
            <person name="Spatafora J.W."/>
            <person name="Yadav J.S."/>
            <person name="Aerts A."/>
            <person name="Benoit I."/>
            <person name="Boyd A."/>
            <person name="Carlson A."/>
            <person name="Copeland A."/>
            <person name="Coutinho P.M."/>
            <person name="de Vries R.P."/>
            <person name="Ferreira P."/>
            <person name="Findley K."/>
            <person name="Foster B."/>
            <person name="Gaskell J."/>
            <person name="Glotzer D."/>
            <person name="Gorecki P."/>
            <person name="Heitman J."/>
            <person name="Hesse C."/>
            <person name="Hori C."/>
            <person name="Igarashi K."/>
            <person name="Jurgens J.A."/>
            <person name="Kallen N."/>
            <person name="Kersten P."/>
            <person name="Kohler A."/>
            <person name="Kuees U."/>
            <person name="Kumar T.K.A."/>
            <person name="Kuo A."/>
            <person name="LaButti K."/>
            <person name="Larrondo L.F."/>
            <person name="Lindquist E."/>
            <person name="Ling A."/>
            <person name="Lombard V."/>
            <person name="Lucas S."/>
            <person name="Lundell T."/>
            <person name="Martin R."/>
            <person name="McLaughlin D.J."/>
            <person name="Morgenstern I."/>
            <person name="Morin E."/>
            <person name="Murat C."/>
            <person name="Nagy L.G."/>
            <person name="Nolan M."/>
            <person name="Ohm R.A."/>
            <person name="Patyshakuliyeva A."/>
            <person name="Rokas A."/>
            <person name="Ruiz-Duenas F.J."/>
            <person name="Sabat G."/>
            <person name="Salamov A."/>
            <person name="Samejima M."/>
            <person name="Schmutz J."/>
            <person name="Slot J.C."/>
            <person name="St John F."/>
            <person name="Stenlid J."/>
            <person name="Sun H."/>
            <person name="Sun S."/>
            <person name="Syed K."/>
            <person name="Tsang A."/>
            <person name="Wiebenga A."/>
            <person name="Young D."/>
            <person name="Pisabarro A."/>
            <person name="Eastwood D.C."/>
            <person name="Martin F."/>
            <person name="Cullen D."/>
            <person name="Grigoriev I.V."/>
            <person name="Hibbett D.S."/>
        </authorList>
    </citation>
    <scope>NUCLEOTIDE SEQUENCE [LARGE SCALE GENOMIC DNA]</scope>
    <source>
        <strain evidence="3">TFB10046</strain>
    </source>
</reference>